<accession>V9GZU0</accession>
<reference evidence="1" key="1">
    <citation type="submission" date="1995-07" db="EMBL/GenBank/DDBJ databases">
        <title>Cloning of a chitinase homolog which lacks chitin binding sites and is down-regulated by water stress and wounding.</title>
        <authorList>
            <person name="Chang S."/>
            <person name="Puryea J."/>
            <person name="Funkhouser E.A."/>
            <person name="Newton R.J."/>
            <person name="Cairney J."/>
        </authorList>
    </citation>
    <scope>NUCLEOTIDE SEQUENCE</scope>
    <source>
        <strain evidence="1">S6PT2xs6PT3</strain>
    </source>
</reference>
<organism evidence="1">
    <name type="scientific">Pinus taeda</name>
    <name type="common">Loblolly pine</name>
    <dbReference type="NCBI Taxonomy" id="3352"/>
    <lineage>
        <taxon>Eukaryota</taxon>
        <taxon>Viridiplantae</taxon>
        <taxon>Streptophyta</taxon>
        <taxon>Embryophyta</taxon>
        <taxon>Tracheophyta</taxon>
        <taxon>Spermatophyta</taxon>
        <taxon>Pinopsida</taxon>
        <taxon>Pinidae</taxon>
        <taxon>Conifers I</taxon>
        <taxon>Pinales</taxon>
        <taxon>Pinaceae</taxon>
        <taxon>Pinus</taxon>
        <taxon>Pinus subgen. Pinus</taxon>
    </lineage>
</organism>
<dbReference type="EMBL" id="U31309">
    <property type="protein sequence ID" value="AAA75093.1"/>
    <property type="molecule type" value="mRNA"/>
</dbReference>
<dbReference type="AlphaFoldDB" id="V9GZU0"/>
<evidence type="ECO:0000313" key="1">
    <source>
        <dbReference type="EMBL" id="AAA75093.1"/>
    </source>
</evidence>
<name>V9GZU0_PINTA</name>
<protein>
    <submittedName>
        <fullName evidence="1">Chitinase homolog LP6 (lp6) protein</fullName>
    </submittedName>
</protein>
<sequence>MRHLVIIIRHPCHLHGIEHLLVRVFSLTVSYVSTIEHMLLS</sequence>
<proteinExistence type="evidence at transcript level"/>